<proteinExistence type="predicted"/>
<dbReference type="Proteomes" id="UP001321492">
    <property type="component" value="Unassembled WGS sequence"/>
</dbReference>
<dbReference type="Pfam" id="PF05940">
    <property type="entry name" value="NnrS"/>
    <property type="match status" value="1"/>
</dbReference>
<feature type="transmembrane region" description="Helical" evidence="1">
    <location>
        <begin position="119"/>
        <end position="138"/>
    </location>
</feature>
<name>A0ABT7ALK3_9HYPH</name>
<dbReference type="EMBL" id="JASJEV010000025">
    <property type="protein sequence ID" value="MDJ1160266.1"/>
    <property type="molecule type" value="Genomic_DNA"/>
</dbReference>
<feature type="transmembrane region" description="Helical" evidence="1">
    <location>
        <begin position="337"/>
        <end position="359"/>
    </location>
</feature>
<feature type="transmembrane region" description="Helical" evidence="1">
    <location>
        <begin position="277"/>
        <end position="303"/>
    </location>
</feature>
<accession>A0ABT7ALK3</accession>
<keyword evidence="3" id="KW-1185">Reference proteome</keyword>
<feature type="transmembrane region" description="Helical" evidence="1">
    <location>
        <begin position="150"/>
        <end position="170"/>
    </location>
</feature>
<feature type="transmembrane region" description="Helical" evidence="1">
    <location>
        <begin position="66"/>
        <end position="84"/>
    </location>
</feature>
<evidence type="ECO:0000313" key="3">
    <source>
        <dbReference type="Proteomes" id="UP001321492"/>
    </source>
</evidence>
<organism evidence="2 3">
    <name type="scientific">Chelatococcus albus</name>
    <dbReference type="NCBI Taxonomy" id="3047466"/>
    <lineage>
        <taxon>Bacteria</taxon>
        <taxon>Pseudomonadati</taxon>
        <taxon>Pseudomonadota</taxon>
        <taxon>Alphaproteobacteria</taxon>
        <taxon>Hyphomicrobiales</taxon>
        <taxon>Chelatococcaceae</taxon>
        <taxon>Chelatococcus</taxon>
    </lineage>
</organism>
<protein>
    <submittedName>
        <fullName evidence="2">NnrS family protein</fullName>
    </submittedName>
</protein>
<feature type="transmembrane region" description="Helical" evidence="1">
    <location>
        <begin position="309"/>
        <end position="330"/>
    </location>
</feature>
<gene>
    <name evidence="2" type="ORF">QNA08_18805</name>
</gene>
<evidence type="ECO:0000256" key="1">
    <source>
        <dbReference type="SAM" id="Phobius"/>
    </source>
</evidence>
<keyword evidence="1" id="KW-1133">Transmembrane helix</keyword>
<keyword evidence="1" id="KW-0472">Membrane</keyword>
<comment type="caution">
    <text evidence="2">The sequence shown here is derived from an EMBL/GenBank/DDBJ whole genome shotgun (WGS) entry which is preliminary data.</text>
</comment>
<sequence length="410" mass="42989">MTVARLQPSAAQRRALRNLLSEGLHLFFPVAALHALLWLPLWTLPFALDLPLARAIPAGQWHAHEMIFGTYGAALAGFLTSAVPEWTDTPPRQGRDLLLLLGLWLPGRLIGVLGADDAIWLAGAADVAFLSLLAWFAAAPMITRRSLRHGSFVAWLCLLCVAEAGIRIAWMVGAHDLSGRLLAAAVLVFLVLLALALGRINVVVLNLALDPSGGATPYRPHPGRQNLAAALTTLYGLAGLLFPESQGPAFLALAAGSAFMDRLAEWFIGRSLLRGHVLALGAANLFAGLGLIAIGAAGLGAPIPPMTGVHLLSVGALGSAVLAVFVIAGLRHTGRPLALPWQAHAAITLIGLAALLRVLPEVGVLTQLAGMHHGLAALAWAGAFALWLARFLSFFLEPGVPPESACRDGP</sequence>
<feature type="transmembrane region" description="Helical" evidence="1">
    <location>
        <begin position="371"/>
        <end position="389"/>
    </location>
</feature>
<dbReference type="RefSeq" id="WP_283742263.1">
    <property type="nucleotide sequence ID" value="NZ_JASJEV010000025.1"/>
</dbReference>
<evidence type="ECO:0000313" key="2">
    <source>
        <dbReference type="EMBL" id="MDJ1160266.1"/>
    </source>
</evidence>
<reference evidence="2 3" key="1">
    <citation type="submission" date="2023-05" db="EMBL/GenBank/DDBJ databases">
        <title>Chelatococcus sp. nov., a moderately thermophilic bacterium isolated from hot spring microbial mat.</title>
        <authorList>
            <person name="Hu C.-J."/>
            <person name="Li W.-J."/>
        </authorList>
    </citation>
    <scope>NUCLEOTIDE SEQUENCE [LARGE SCALE GENOMIC DNA]</scope>
    <source>
        <strain evidence="2 3">SYSU G07232</strain>
    </source>
</reference>
<feature type="transmembrane region" description="Helical" evidence="1">
    <location>
        <begin position="23"/>
        <end position="46"/>
    </location>
</feature>
<feature type="transmembrane region" description="Helical" evidence="1">
    <location>
        <begin position="96"/>
        <end position="113"/>
    </location>
</feature>
<dbReference type="InterPro" id="IPR010266">
    <property type="entry name" value="NnrS"/>
</dbReference>
<feature type="transmembrane region" description="Helical" evidence="1">
    <location>
        <begin position="182"/>
        <end position="205"/>
    </location>
</feature>
<keyword evidence="1" id="KW-0812">Transmembrane</keyword>